<gene>
    <name evidence="7" type="ORF">E1757_23205</name>
</gene>
<dbReference type="InterPro" id="IPR037923">
    <property type="entry name" value="HTH-like"/>
</dbReference>
<keyword evidence="1" id="KW-0805">Transcription regulation</keyword>
<dbReference type="SUPFAM" id="SSF46689">
    <property type="entry name" value="Homeodomain-like"/>
    <property type="match status" value="2"/>
</dbReference>
<name>A0A4R5KKG2_9BACL</name>
<evidence type="ECO:0000256" key="4">
    <source>
        <dbReference type="ARBA" id="ARBA00023163"/>
    </source>
</evidence>
<keyword evidence="8" id="KW-1185">Reference proteome</keyword>
<dbReference type="GO" id="GO:0043565">
    <property type="term" value="F:sequence-specific DNA binding"/>
    <property type="evidence" value="ECO:0007669"/>
    <property type="project" value="InterPro"/>
</dbReference>
<evidence type="ECO:0000256" key="2">
    <source>
        <dbReference type="ARBA" id="ARBA00023125"/>
    </source>
</evidence>
<evidence type="ECO:0000256" key="1">
    <source>
        <dbReference type="ARBA" id="ARBA00023015"/>
    </source>
</evidence>
<dbReference type="SUPFAM" id="SSF51215">
    <property type="entry name" value="Regulatory protein AraC"/>
    <property type="match status" value="1"/>
</dbReference>
<proteinExistence type="predicted"/>
<feature type="region of interest" description="Disordered" evidence="5">
    <location>
        <begin position="174"/>
        <end position="203"/>
    </location>
</feature>
<dbReference type="Proteomes" id="UP000295636">
    <property type="component" value="Unassembled WGS sequence"/>
</dbReference>
<dbReference type="Gene3D" id="1.10.10.60">
    <property type="entry name" value="Homeodomain-like"/>
    <property type="match status" value="1"/>
</dbReference>
<dbReference type="GO" id="GO:0003700">
    <property type="term" value="F:DNA-binding transcription factor activity"/>
    <property type="evidence" value="ECO:0007669"/>
    <property type="project" value="InterPro"/>
</dbReference>
<dbReference type="InterPro" id="IPR009057">
    <property type="entry name" value="Homeodomain-like_sf"/>
</dbReference>
<organism evidence="7 8">
    <name type="scientific">Paenibacillus piri</name>
    <dbReference type="NCBI Taxonomy" id="2547395"/>
    <lineage>
        <taxon>Bacteria</taxon>
        <taxon>Bacillati</taxon>
        <taxon>Bacillota</taxon>
        <taxon>Bacilli</taxon>
        <taxon>Bacillales</taxon>
        <taxon>Paenibacillaceae</taxon>
        <taxon>Paenibacillus</taxon>
    </lineage>
</organism>
<dbReference type="InterPro" id="IPR018060">
    <property type="entry name" value="HTH_AraC"/>
</dbReference>
<dbReference type="InterPro" id="IPR003313">
    <property type="entry name" value="AraC-bd"/>
</dbReference>
<dbReference type="PANTHER" id="PTHR46796">
    <property type="entry name" value="HTH-TYPE TRANSCRIPTIONAL ACTIVATOR RHAS-RELATED"/>
    <property type="match status" value="1"/>
</dbReference>
<dbReference type="InterPro" id="IPR020449">
    <property type="entry name" value="Tscrpt_reg_AraC-type_HTH"/>
</dbReference>
<reference evidence="7 8" key="1">
    <citation type="submission" date="2019-03" db="EMBL/GenBank/DDBJ databases">
        <title>This is whole genome sequence of Paenibacillus sp MS74 strain.</title>
        <authorList>
            <person name="Trinh H.N."/>
        </authorList>
    </citation>
    <scope>NUCLEOTIDE SEQUENCE [LARGE SCALE GENOMIC DNA]</scope>
    <source>
        <strain evidence="7 8">MS74</strain>
    </source>
</reference>
<dbReference type="PRINTS" id="PR00032">
    <property type="entry name" value="HTHARAC"/>
</dbReference>
<evidence type="ECO:0000313" key="8">
    <source>
        <dbReference type="Proteomes" id="UP000295636"/>
    </source>
</evidence>
<keyword evidence="4" id="KW-0804">Transcription</keyword>
<keyword evidence="3" id="KW-0010">Activator</keyword>
<evidence type="ECO:0000256" key="3">
    <source>
        <dbReference type="ARBA" id="ARBA00023159"/>
    </source>
</evidence>
<evidence type="ECO:0000313" key="7">
    <source>
        <dbReference type="EMBL" id="TDF94860.1"/>
    </source>
</evidence>
<dbReference type="Pfam" id="PF02311">
    <property type="entry name" value="AraC_binding"/>
    <property type="match status" value="1"/>
</dbReference>
<sequence length="313" mass="34584">MQEYSGEFAEFWYNVPTALEKAGALWLVRSGRNIAKPGYAVGPKVIDCYGFHFIMEGKVRLEYNGESQLLQKNDLFCLMPHISYYYRMAPSVQSLRMVWITLDGGQLPELLARIGLNAGVPYIRGAIGRSVRRALAHLVAGSSAGAAADPLLRQSELLRLFALLGGAASAGRPKLATQPLTPQDGEAAAGVDEAEPRRRQQAKQLPSRWLAEAVAYIRLHYTEPLSIAELAATAGVHRSHYSSMFAKEAGYSPQRLILRLRMEKAVSLLAADTLTITETALSVGYPDVYSFSRAFKKYYGKPPSDWRGMRQQS</sequence>
<dbReference type="RefSeq" id="WP_133232575.1">
    <property type="nucleotide sequence ID" value="NZ_SMRT01000012.1"/>
</dbReference>
<accession>A0A4R5KKG2</accession>
<dbReference type="PROSITE" id="PS01124">
    <property type="entry name" value="HTH_ARAC_FAMILY_2"/>
    <property type="match status" value="1"/>
</dbReference>
<keyword evidence="2" id="KW-0238">DNA-binding</keyword>
<protein>
    <submittedName>
        <fullName evidence="7">AraC family transcriptional regulator</fullName>
    </submittedName>
</protein>
<dbReference type="InterPro" id="IPR050204">
    <property type="entry name" value="AraC_XylS_family_regulators"/>
</dbReference>
<feature type="domain" description="HTH araC/xylS-type" evidence="6">
    <location>
        <begin position="211"/>
        <end position="309"/>
    </location>
</feature>
<dbReference type="SMART" id="SM00342">
    <property type="entry name" value="HTH_ARAC"/>
    <property type="match status" value="1"/>
</dbReference>
<dbReference type="AlphaFoldDB" id="A0A4R5KKG2"/>
<dbReference type="Pfam" id="PF12833">
    <property type="entry name" value="HTH_18"/>
    <property type="match status" value="1"/>
</dbReference>
<dbReference type="EMBL" id="SMRT01000012">
    <property type="protein sequence ID" value="TDF94860.1"/>
    <property type="molecule type" value="Genomic_DNA"/>
</dbReference>
<dbReference type="PROSITE" id="PS00041">
    <property type="entry name" value="HTH_ARAC_FAMILY_1"/>
    <property type="match status" value="1"/>
</dbReference>
<dbReference type="OrthoDB" id="2638442at2"/>
<evidence type="ECO:0000259" key="6">
    <source>
        <dbReference type="PROSITE" id="PS01124"/>
    </source>
</evidence>
<evidence type="ECO:0000256" key="5">
    <source>
        <dbReference type="SAM" id="MobiDB-lite"/>
    </source>
</evidence>
<dbReference type="InterPro" id="IPR018062">
    <property type="entry name" value="HTH_AraC-typ_CS"/>
</dbReference>
<comment type="caution">
    <text evidence="7">The sequence shown here is derived from an EMBL/GenBank/DDBJ whole genome shotgun (WGS) entry which is preliminary data.</text>
</comment>